<dbReference type="InterPro" id="IPR007507">
    <property type="entry name" value="Glycos_transf_N"/>
</dbReference>
<comment type="similarity">
    <text evidence="8">Belongs to the glycosyltransferase group 1 family.</text>
</comment>
<dbReference type="Gene3D" id="3.40.50.11720">
    <property type="entry name" value="3-Deoxy-D-manno-octulosonic-acid transferase, N-terminal domain"/>
    <property type="match status" value="1"/>
</dbReference>
<comment type="catalytic activity">
    <reaction evidence="7 8">
        <text>lipid IVA (E. coli) + CMP-3-deoxy-beta-D-manno-octulosonate = alpha-Kdo-(2-&gt;6)-lipid IVA (E. coli) + CMP + H(+)</text>
        <dbReference type="Rhea" id="RHEA:28066"/>
        <dbReference type="ChEBI" id="CHEBI:15378"/>
        <dbReference type="ChEBI" id="CHEBI:58603"/>
        <dbReference type="ChEBI" id="CHEBI:60364"/>
        <dbReference type="ChEBI" id="CHEBI:60377"/>
        <dbReference type="ChEBI" id="CHEBI:85987"/>
        <dbReference type="EC" id="2.4.99.12"/>
    </reaction>
</comment>
<sequence>MSLALNVYRSLSWALTPLVRLYFLERLRRGKEDSLRSQERWGYSNLKRDMTRPLIWVHAVSVGEAASTLPLLKALHEECPQAQLLLTTGTVTSAKVMEGRLPDCVMHQYAPLDLPQVVTRFLEVWEPDLSIGVESELWPNTLTLTQERGIPTLILNAKLSKRSYQRWKMLPSLISPMLEKMALVGAQTIEDQQRFQDLGAPFVEVMPNLKLLGEPLLYEEKALQKLETEIQGRPHWCAANIHPGEDEVMITAHKKLKDTYPQLLTILVPRHPERASEMRVRAEGEGFRCAQRSLGEKLMPETDIYLADTFGEMGLFYKLSNLSFVGATLISKGGHNPLEAAQLGSYVIHGPHTFSNPALFQFLKNEGCAEEIQNVEELVSTILKKNLETKNAQIDEKLIQERKSGLAALKLLLSPHLSPTRGRYAESA</sequence>
<keyword evidence="8" id="KW-0472">Membrane</keyword>
<evidence type="ECO:0000256" key="3">
    <source>
        <dbReference type="ARBA" id="ARBA00012621"/>
    </source>
</evidence>
<evidence type="ECO:0000256" key="6">
    <source>
        <dbReference type="ARBA" id="ARBA00031445"/>
    </source>
</evidence>
<dbReference type="Proteomes" id="UP001330434">
    <property type="component" value="Chromosome"/>
</dbReference>
<comment type="pathway">
    <text evidence="2 8">Bacterial outer membrane biogenesis; LPS core biosynthesis.</text>
</comment>
<protein>
    <recommendedName>
        <fullName evidence="4 8">3-deoxy-D-manno-octulosonic acid transferase</fullName>
        <shortName evidence="8">Kdo transferase</shortName>
        <ecNumber evidence="3 8">2.4.99.12</ecNumber>
    </recommendedName>
    <alternativeName>
        <fullName evidence="6 8">Lipid IV(A) 3-deoxy-D-manno-octulosonic acid transferase</fullName>
    </alternativeName>
</protein>
<accession>A0ABZ2C322</accession>
<dbReference type="EMBL" id="CP133270">
    <property type="protein sequence ID" value="WVX65852.1"/>
    <property type="molecule type" value="Genomic_DNA"/>
</dbReference>
<comment type="subcellular location">
    <subcellularLocation>
        <location evidence="8">Cell membrane</location>
    </subcellularLocation>
</comment>
<dbReference type="PANTHER" id="PTHR42755">
    <property type="entry name" value="3-DEOXY-MANNO-OCTULOSONATE CYTIDYLYLTRANSFERASE"/>
    <property type="match status" value="1"/>
</dbReference>
<evidence type="ECO:0000256" key="2">
    <source>
        <dbReference type="ARBA" id="ARBA00004713"/>
    </source>
</evidence>
<evidence type="ECO:0000256" key="7">
    <source>
        <dbReference type="ARBA" id="ARBA00049183"/>
    </source>
</evidence>
<proteinExistence type="inferred from homology"/>
<evidence type="ECO:0000259" key="9">
    <source>
        <dbReference type="Pfam" id="PF04413"/>
    </source>
</evidence>
<evidence type="ECO:0000313" key="10">
    <source>
        <dbReference type="EMBL" id="WVX65852.1"/>
    </source>
</evidence>
<dbReference type="PANTHER" id="PTHR42755:SF1">
    <property type="entry name" value="3-DEOXY-D-MANNO-OCTULOSONIC ACID TRANSFERASE, MITOCHONDRIAL-RELATED"/>
    <property type="match status" value="1"/>
</dbReference>
<keyword evidence="8" id="KW-1003">Cell membrane</keyword>
<dbReference type="Pfam" id="PF04413">
    <property type="entry name" value="Glycos_transf_N"/>
    <property type="match status" value="1"/>
</dbReference>
<evidence type="ECO:0000256" key="1">
    <source>
        <dbReference type="ARBA" id="ARBA00003394"/>
    </source>
</evidence>
<dbReference type="GO" id="GO:0016740">
    <property type="term" value="F:transferase activity"/>
    <property type="evidence" value="ECO:0007669"/>
    <property type="project" value="UniProtKB-KW"/>
</dbReference>
<gene>
    <name evidence="10" type="ORF">Bealeia1_00018</name>
</gene>
<organism evidence="10 11">
    <name type="scientific">Candidatus Bealeia paramacronuclearis</name>
    <dbReference type="NCBI Taxonomy" id="1921001"/>
    <lineage>
        <taxon>Bacteria</taxon>
        <taxon>Pseudomonadati</taxon>
        <taxon>Pseudomonadota</taxon>
        <taxon>Alphaproteobacteria</taxon>
        <taxon>Holosporales</taxon>
        <taxon>Holosporaceae</taxon>
        <taxon>Candidatus Bealeia</taxon>
    </lineage>
</organism>
<dbReference type="InterPro" id="IPR039901">
    <property type="entry name" value="Kdotransferase"/>
</dbReference>
<evidence type="ECO:0000256" key="5">
    <source>
        <dbReference type="ARBA" id="ARBA00022679"/>
    </source>
</evidence>
<feature type="domain" description="3-deoxy-D-manno-octulosonic-acid transferase N-terminal" evidence="9">
    <location>
        <begin position="38"/>
        <end position="211"/>
    </location>
</feature>
<evidence type="ECO:0000256" key="4">
    <source>
        <dbReference type="ARBA" id="ARBA00019077"/>
    </source>
</evidence>
<name>A0ABZ2C322_9PROT</name>
<dbReference type="InterPro" id="IPR038107">
    <property type="entry name" value="Glycos_transf_N_sf"/>
</dbReference>
<reference evidence="10 11" key="1">
    <citation type="journal article" date="2024" name="Environ. Microbiol.">
        <title>Novel evolutionary insights on the interactions of the Holosporales (Alphaproteobacteria) with eukaryotic hosts from comparative genomics.</title>
        <authorList>
            <person name="Giovannini M."/>
            <person name="Petroni G."/>
            <person name="Castelli M."/>
        </authorList>
    </citation>
    <scope>NUCLEOTIDE SEQUENCE [LARGE SCALE GENOMIC DNA]</scope>
    <source>
        <strain evidence="10 11">US_Bl 15I1</strain>
    </source>
</reference>
<comment type="function">
    <text evidence="1 8">Involved in lipopolysaccharide (LPS) biosynthesis. Catalyzes the transfer of 3-deoxy-D-manno-octulosonate (Kdo) residue(s) from CMP-Kdo to lipid IV(A), the tetraacyldisaccharide-1,4'-bisphosphate precursor of lipid A.</text>
</comment>
<evidence type="ECO:0000313" key="11">
    <source>
        <dbReference type="Proteomes" id="UP001330434"/>
    </source>
</evidence>
<keyword evidence="5 8" id="KW-0808">Transferase</keyword>
<dbReference type="RefSeq" id="WP_331256424.1">
    <property type="nucleotide sequence ID" value="NZ_CP133270.1"/>
</dbReference>
<dbReference type="Gene3D" id="3.40.50.2000">
    <property type="entry name" value="Glycogen Phosphorylase B"/>
    <property type="match status" value="1"/>
</dbReference>
<dbReference type="EC" id="2.4.99.12" evidence="3 8"/>
<keyword evidence="8" id="KW-0448">Lipopolysaccharide biosynthesis</keyword>
<keyword evidence="11" id="KW-1185">Reference proteome</keyword>
<evidence type="ECO:0000256" key="8">
    <source>
        <dbReference type="RuleBase" id="RU365103"/>
    </source>
</evidence>